<dbReference type="STRING" id="1619308.B5808_12435"/>
<feature type="compositionally biased region" description="Pro residues" evidence="1">
    <location>
        <begin position="59"/>
        <end position="69"/>
    </location>
</feature>
<organism evidence="3 4">
    <name type="scientific">Cnuibacter physcomitrellae</name>
    <dbReference type="NCBI Taxonomy" id="1619308"/>
    <lineage>
        <taxon>Bacteria</taxon>
        <taxon>Bacillati</taxon>
        <taxon>Actinomycetota</taxon>
        <taxon>Actinomycetes</taxon>
        <taxon>Micrococcales</taxon>
        <taxon>Microbacteriaceae</taxon>
        <taxon>Cnuibacter</taxon>
    </lineage>
</organism>
<feature type="chain" id="PRO_5043702691" evidence="2">
    <location>
        <begin position="28"/>
        <end position="546"/>
    </location>
</feature>
<gene>
    <name evidence="3" type="ORF">B5808_12435</name>
</gene>
<name>A0A1X9LV75_9MICO</name>
<sequence>MKTRYPFVAIAALAIALTGITALPAGALDCDSSRPDCAGSPAQPPQLPVVKDVLFDKAPPLPAPPPPPKDTPRPPVDRGSVPAVPNLTTGEADAARGAGGTSGSVAGTGRGAGGGSAGPDLGTMVNPAPMSNLPREQVLIVRKDGRLSFQTVPDVSVMHTEYSASPDGTTTATSITYHFDQVLDSRSRILSAIFATTAGDFSTCSFVADLVVNCALRGGVMVSGREGGDAPFRFLTPPVVEPASTRAIPLCAGGAFDGGPGVETVIGVDDLFCDSSPATAPDRLRVISSTADPASAVATIDATTGELHYTATGDADGTYTVLTLAAVSKLDGFESWPFTVVIRNHFAPIAQDGPVVEAIRGTDVEVPMDRLFRDPDIDRWSEYTHDVLAGEVISDGAYGHATFDASGVLRYHAIDAVEGAATDRVTVQARDRFGILSRPVTIEFRVRDVTPSCLNGNLQAVAGEAVVVDLDCRLDGPAGYHPLRNVVYSLTSMPDVGRVSEIDPEIGSFTYIPDPDQAGPVTFTFRGENNGALGQGEFTVNVIPSS</sequence>
<dbReference type="EMBL" id="CP020715">
    <property type="protein sequence ID" value="ARJ05940.1"/>
    <property type="molecule type" value="Genomic_DNA"/>
</dbReference>
<evidence type="ECO:0000256" key="2">
    <source>
        <dbReference type="SAM" id="SignalP"/>
    </source>
</evidence>
<dbReference type="Proteomes" id="UP000192775">
    <property type="component" value="Chromosome"/>
</dbReference>
<protein>
    <submittedName>
        <fullName evidence="3">Uncharacterized protein</fullName>
    </submittedName>
</protein>
<keyword evidence="2" id="KW-0732">Signal</keyword>
<evidence type="ECO:0000313" key="3">
    <source>
        <dbReference type="EMBL" id="ARJ05940.1"/>
    </source>
</evidence>
<evidence type="ECO:0000313" key="4">
    <source>
        <dbReference type="Proteomes" id="UP000192775"/>
    </source>
</evidence>
<feature type="compositionally biased region" description="Gly residues" evidence="1">
    <location>
        <begin position="97"/>
        <end position="117"/>
    </location>
</feature>
<reference evidence="3 4" key="1">
    <citation type="submission" date="2017-04" db="EMBL/GenBank/DDBJ databases">
        <authorList>
            <person name="Afonso C.L."/>
            <person name="Miller P.J."/>
            <person name="Scott M.A."/>
            <person name="Spackman E."/>
            <person name="Goraichik I."/>
            <person name="Dimitrov K.M."/>
            <person name="Suarez D.L."/>
            <person name="Swayne D.E."/>
        </authorList>
    </citation>
    <scope>NUCLEOTIDE SEQUENCE [LARGE SCALE GENOMIC DNA]</scope>
    <source>
        <strain evidence="4">XA(T)</strain>
    </source>
</reference>
<accession>A0A1X9LV75</accession>
<feature type="signal peptide" evidence="2">
    <location>
        <begin position="1"/>
        <end position="27"/>
    </location>
</feature>
<evidence type="ECO:0000256" key="1">
    <source>
        <dbReference type="SAM" id="MobiDB-lite"/>
    </source>
</evidence>
<proteinExistence type="predicted"/>
<feature type="region of interest" description="Disordered" evidence="1">
    <location>
        <begin position="56"/>
        <end position="130"/>
    </location>
</feature>
<keyword evidence="4" id="KW-1185">Reference proteome</keyword>
<dbReference type="KEGG" id="cphy:B5808_12435"/>
<dbReference type="AlphaFoldDB" id="A0A1X9LV75"/>